<comment type="caution">
    <text evidence="8">The sequence shown here is derived from an EMBL/GenBank/DDBJ whole genome shotgun (WGS) entry which is preliminary data.</text>
</comment>
<evidence type="ECO:0000313" key="9">
    <source>
        <dbReference type="Proteomes" id="UP000712080"/>
    </source>
</evidence>
<feature type="domain" description="PPIase cyclophilin-type" evidence="7">
    <location>
        <begin position="36"/>
        <end position="171"/>
    </location>
</feature>
<dbReference type="SUPFAM" id="SSF50891">
    <property type="entry name" value="Cyclophilin-like"/>
    <property type="match status" value="1"/>
</dbReference>
<evidence type="ECO:0000313" key="8">
    <source>
        <dbReference type="EMBL" id="NMH27864.1"/>
    </source>
</evidence>
<evidence type="ECO:0000256" key="5">
    <source>
        <dbReference type="PROSITE-ProRule" id="PRU00277"/>
    </source>
</evidence>
<dbReference type="Gene3D" id="3.10.50.40">
    <property type="match status" value="1"/>
</dbReference>
<dbReference type="RefSeq" id="WP_169526922.1">
    <property type="nucleotide sequence ID" value="NZ_JAAMPU010000103.1"/>
</dbReference>
<evidence type="ECO:0000259" key="7">
    <source>
        <dbReference type="PROSITE" id="PS50072"/>
    </source>
</evidence>
<dbReference type="PRINTS" id="PR00153">
    <property type="entry name" value="CSAPPISMRASE"/>
</dbReference>
<evidence type="ECO:0000256" key="2">
    <source>
        <dbReference type="ARBA" id="ARBA00013194"/>
    </source>
</evidence>
<keyword evidence="4 5" id="KW-0413">Isomerase</keyword>
<accession>A0A972FKT9</accession>
<proteinExistence type="predicted"/>
<dbReference type="Gene3D" id="2.40.100.10">
    <property type="entry name" value="Cyclophilin-like"/>
    <property type="match status" value="1"/>
</dbReference>
<dbReference type="PROSITE" id="PS50059">
    <property type="entry name" value="FKBP_PPIASE"/>
    <property type="match status" value="1"/>
</dbReference>
<dbReference type="CDD" id="cd00317">
    <property type="entry name" value="cyclophilin"/>
    <property type="match status" value="1"/>
</dbReference>
<organism evidence="8 9">
    <name type="scientific">Flavobacterium silvaticum</name>
    <dbReference type="NCBI Taxonomy" id="1852020"/>
    <lineage>
        <taxon>Bacteria</taxon>
        <taxon>Pseudomonadati</taxon>
        <taxon>Bacteroidota</taxon>
        <taxon>Flavobacteriia</taxon>
        <taxon>Flavobacteriales</taxon>
        <taxon>Flavobacteriaceae</taxon>
        <taxon>Flavobacterium</taxon>
    </lineage>
</organism>
<gene>
    <name evidence="8" type="ORF">G6047_07460</name>
</gene>
<feature type="domain" description="PPIase FKBP-type" evidence="6">
    <location>
        <begin position="244"/>
        <end position="348"/>
    </location>
</feature>
<dbReference type="Proteomes" id="UP000712080">
    <property type="component" value="Unassembled WGS sequence"/>
</dbReference>
<evidence type="ECO:0000256" key="3">
    <source>
        <dbReference type="ARBA" id="ARBA00023110"/>
    </source>
</evidence>
<dbReference type="PROSITE" id="PS50072">
    <property type="entry name" value="CSA_PPIASE_2"/>
    <property type="match status" value="1"/>
</dbReference>
<protein>
    <recommendedName>
        <fullName evidence="2 5">peptidylprolyl isomerase</fullName>
        <ecNumber evidence="2 5">5.2.1.8</ecNumber>
    </recommendedName>
</protein>
<dbReference type="GO" id="GO:0003755">
    <property type="term" value="F:peptidyl-prolyl cis-trans isomerase activity"/>
    <property type="evidence" value="ECO:0007669"/>
    <property type="project" value="UniProtKB-KW"/>
</dbReference>
<reference evidence="8" key="1">
    <citation type="submission" date="2020-02" db="EMBL/GenBank/DDBJ databases">
        <title>Flavobacterium sp. genome.</title>
        <authorList>
            <person name="Jung H.S."/>
            <person name="Baek J.H."/>
            <person name="Jeon C.O."/>
        </authorList>
    </citation>
    <scope>NUCLEOTIDE SEQUENCE</scope>
    <source>
        <strain evidence="8">SE-s28</strain>
    </source>
</reference>
<dbReference type="PROSITE" id="PS51257">
    <property type="entry name" value="PROKAR_LIPOPROTEIN"/>
    <property type="match status" value="1"/>
</dbReference>
<keyword evidence="9" id="KW-1185">Reference proteome</keyword>
<dbReference type="AlphaFoldDB" id="A0A972FKT9"/>
<dbReference type="EC" id="5.2.1.8" evidence="2 5"/>
<dbReference type="InterPro" id="IPR044666">
    <property type="entry name" value="Cyclophilin_A-like"/>
</dbReference>
<evidence type="ECO:0000256" key="1">
    <source>
        <dbReference type="ARBA" id="ARBA00000971"/>
    </source>
</evidence>
<dbReference type="InterPro" id="IPR002130">
    <property type="entry name" value="Cyclophilin-type_PPIase_dom"/>
</dbReference>
<dbReference type="PANTHER" id="PTHR45625:SF4">
    <property type="entry name" value="PEPTIDYLPROLYL ISOMERASE DOMAIN AND WD REPEAT-CONTAINING PROTEIN 1"/>
    <property type="match status" value="1"/>
</dbReference>
<dbReference type="InterPro" id="IPR001179">
    <property type="entry name" value="PPIase_FKBP_dom"/>
</dbReference>
<dbReference type="Pfam" id="PF00254">
    <property type="entry name" value="FKBP_C"/>
    <property type="match status" value="1"/>
</dbReference>
<dbReference type="SUPFAM" id="SSF54534">
    <property type="entry name" value="FKBP-like"/>
    <property type="match status" value="1"/>
</dbReference>
<dbReference type="PANTHER" id="PTHR45625">
    <property type="entry name" value="PEPTIDYL-PROLYL CIS-TRANS ISOMERASE-RELATED"/>
    <property type="match status" value="1"/>
</dbReference>
<sequence length="353" mass="38502">MKLKVMILLAIGVMLTGCKKTEETSDLTDGLYAVIETPKGPITVQLEYKKTPVTVANFVTLAEGKNKYVLEKYRDKPFYDNLKWHRVLANFMIQGGDPEGTGSGDTGYKFKDEFTDLKHDKPGIISMANSGPGTNSSQFFITHVPTPWLDGKHTAFGHVVKGQEVVDQIAQDDPIQSVKIIRVGADAKKFDAVKTFDDYFSADIAKRKNKMDSYAALRAKATKLPSGLEYLIVSKGSGEKPKPKEAVAMNYVGYLENGSLFDSNIADAVKEFDMYNPEVAAQGGYSPVSFPYGQQMIPGFTEGLSLMGYGDKAVLFIPSGLGYGPEGRGGVIPPNSNLIFEVELVKVPGPKTK</sequence>
<comment type="catalytic activity">
    <reaction evidence="1 5">
        <text>[protein]-peptidylproline (omega=180) = [protein]-peptidylproline (omega=0)</text>
        <dbReference type="Rhea" id="RHEA:16237"/>
        <dbReference type="Rhea" id="RHEA-COMP:10747"/>
        <dbReference type="Rhea" id="RHEA-COMP:10748"/>
        <dbReference type="ChEBI" id="CHEBI:83833"/>
        <dbReference type="ChEBI" id="CHEBI:83834"/>
        <dbReference type="EC" id="5.2.1.8"/>
    </reaction>
</comment>
<evidence type="ECO:0000259" key="6">
    <source>
        <dbReference type="PROSITE" id="PS50059"/>
    </source>
</evidence>
<dbReference type="InterPro" id="IPR046357">
    <property type="entry name" value="PPIase_dom_sf"/>
</dbReference>
<evidence type="ECO:0000256" key="4">
    <source>
        <dbReference type="ARBA" id="ARBA00023235"/>
    </source>
</evidence>
<dbReference type="Pfam" id="PF00160">
    <property type="entry name" value="Pro_isomerase"/>
    <property type="match status" value="1"/>
</dbReference>
<dbReference type="InterPro" id="IPR029000">
    <property type="entry name" value="Cyclophilin-like_dom_sf"/>
</dbReference>
<dbReference type="EMBL" id="JAAMPU010000103">
    <property type="protein sequence ID" value="NMH27864.1"/>
    <property type="molecule type" value="Genomic_DNA"/>
</dbReference>
<keyword evidence="3 5" id="KW-0697">Rotamase</keyword>
<name>A0A972FKT9_9FLAO</name>